<keyword evidence="2" id="KW-1185">Reference proteome</keyword>
<organism evidence="1 2">
    <name type="scientific">Psychrobacter piscatorii</name>
    <dbReference type="NCBI Taxonomy" id="554343"/>
    <lineage>
        <taxon>Bacteria</taxon>
        <taxon>Pseudomonadati</taxon>
        <taxon>Pseudomonadota</taxon>
        <taxon>Gammaproteobacteria</taxon>
        <taxon>Moraxellales</taxon>
        <taxon>Moraxellaceae</taxon>
        <taxon>Psychrobacter</taxon>
    </lineage>
</organism>
<proteinExistence type="predicted"/>
<dbReference type="Pfam" id="PF06296">
    <property type="entry name" value="RelE"/>
    <property type="match status" value="1"/>
</dbReference>
<dbReference type="PIRSF" id="PIRSF039032">
    <property type="entry name" value="HigB-2"/>
    <property type="match status" value="1"/>
</dbReference>
<accession>A0A0T6DS58</accession>
<protein>
    <submittedName>
        <fullName evidence="1">Addiction module toxin RelE</fullName>
    </submittedName>
</protein>
<dbReference type="RefSeq" id="WP_025643795.1">
    <property type="nucleotide sequence ID" value="NZ_LNDJ01000057.1"/>
</dbReference>
<comment type="caution">
    <text evidence="1">The sequence shown here is derived from an EMBL/GenBank/DDBJ whole genome shotgun (WGS) entry which is preliminary data.</text>
</comment>
<gene>
    <name evidence="1" type="ORF">AS194_06910</name>
</gene>
<name>A0A0T6DS58_9GAMM</name>
<dbReference type="STRING" id="554343.AS194_06910"/>
<evidence type="ECO:0000313" key="2">
    <source>
        <dbReference type="Proteomes" id="UP000051202"/>
    </source>
</evidence>
<dbReference type="AlphaFoldDB" id="A0A0T6DS58"/>
<dbReference type="Proteomes" id="UP000051202">
    <property type="component" value="Unassembled WGS sequence"/>
</dbReference>
<dbReference type="EMBL" id="LNDJ01000057">
    <property type="protein sequence ID" value="KRU22804.1"/>
    <property type="molecule type" value="Genomic_DNA"/>
</dbReference>
<evidence type="ECO:0000313" key="1">
    <source>
        <dbReference type="EMBL" id="KRU22804.1"/>
    </source>
</evidence>
<reference evidence="1 2" key="1">
    <citation type="submission" date="2015-11" db="EMBL/GenBank/DDBJ databases">
        <title>Permanent draft genome of Psychrobacter piscatorii LQ58.</title>
        <authorList>
            <person name="Zhou M."/>
            <person name="Dong B."/>
            <person name="Liu Q."/>
        </authorList>
    </citation>
    <scope>NUCLEOTIDE SEQUENCE [LARGE SCALE GENOMIC DNA]</scope>
    <source>
        <strain evidence="1 2">LQ58</strain>
    </source>
</reference>
<sequence>MLHFIETPIFTKQVLKLLDDEAYKELQENLINNPEQGDLIQGTGGVRKTRWALNQGKSGGIRIIYYFVNSQGIFFMLLAYPKNKQASLSSEEKSGLYKLTQQIKEVYSHEQ</sequence>
<dbReference type="InterPro" id="IPR009387">
    <property type="entry name" value="HigB-2"/>
</dbReference>